<reference evidence="3" key="1">
    <citation type="journal article" date="2019" name="Int. J. Syst. Evol. Microbiol.">
        <title>The Global Catalogue of Microorganisms (GCM) 10K type strain sequencing project: providing services to taxonomists for standard genome sequencing and annotation.</title>
        <authorList>
            <consortium name="The Broad Institute Genomics Platform"/>
            <consortium name="The Broad Institute Genome Sequencing Center for Infectious Disease"/>
            <person name="Wu L."/>
            <person name="Ma J."/>
        </authorList>
    </citation>
    <scope>NUCLEOTIDE SEQUENCE [LARGE SCALE GENOMIC DNA]</scope>
    <source>
        <strain evidence="3">CCUG 60523</strain>
    </source>
</reference>
<evidence type="ECO:0000313" key="2">
    <source>
        <dbReference type="EMBL" id="MFC3881682.1"/>
    </source>
</evidence>
<gene>
    <name evidence="2" type="ORF">ACFOSV_15915</name>
</gene>
<protein>
    <submittedName>
        <fullName evidence="2">Sulfate ABC transporter permease</fullName>
    </submittedName>
</protein>
<evidence type="ECO:0000313" key="3">
    <source>
        <dbReference type="Proteomes" id="UP001595805"/>
    </source>
</evidence>
<feature type="transmembrane region" description="Helical" evidence="1">
    <location>
        <begin position="103"/>
        <end position="126"/>
    </location>
</feature>
<keyword evidence="1" id="KW-0472">Membrane</keyword>
<keyword evidence="1" id="KW-1133">Transmembrane helix</keyword>
<dbReference type="RefSeq" id="WP_377907030.1">
    <property type="nucleotide sequence ID" value="NZ_JBHRZS010000007.1"/>
</dbReference>
<keyword evidence="3" id="KW-1185">Reference proteome</keyword>
<evidence type="ECO:0000256" key="1">
    <source>
        <dbReference type="SAM" id="Phobius"/>
    </source>
</evidence>
<comment type="caution">
    <text evidence="2">The sequence shown here is derived from an EMBL/GenBank/DDBJ whole genome shotgun (WGS) entry which is preliminary data.</text>
</comment>
<proteinExistence type="predicted"/>
<accession>A0ABV8AXN2</accession>
<dbReference type="Proteomes" id="UP001595805">
    <property type="component" value="Unassembled WGS sequence"/>
</dbReference>
<feature type="transmembrane region" description="Helical" evidence="1">
    <location>
        <begin position="190"/>
        <end position="212"/>
    </location>
</feature>
<feature type="transmembrane region" description="Helical" evidence="1">
    <location>
        <begin position="158"/>
        <end position="178"/>
    </location>
</feature>
<name>A0ABV8AXN2_9BACT</name>
<feature type="transmembrane region" description="Helical" evidence="1">
    <location>
        <begin position="22"/>
        <end position="42"/>
    </location>
</feature>
<keyword evidence="1" id="KW-0812">Transmembrane</keyword>
<dbReference type="EMBL" id="JBHRZS010000007">
    <property type="protein sequence ID" value="MFC3881682.1"/>
    <property type="molecule type" value="Genomic_DNA"/>
</dbReference>
<sequence>MALPLSSDAQRLKEIIDFDKRVYFFILVFLFLLIRYFTDVLIIDAIPDSERLKAEGSFTFFYIFNALNYIWTPIALLWKFTVIAFLFWFGAFMLGYKVSYRELWQFALVAEVVFLFPELIRLLLYIDPSAGVTYQEIEEFRALSLLSLLGAENVAQQYRYALATINVFEILYGILWMYGFHMISRRSLGASAIVVIVSYFIPLVIWLAWYIMAYR</sequence>
<organism evidence="2 3">
    <name type="scientific">Algoriphagus namhaensis</name>
    <dbReference type="NCBI Taxonomy" id="915353"/>
    <lineage>
        <taxon>Bacteria</taxon>
        <taxon>Pseudomonadati</taxon>
        <taxon>Bacteroidota</taxon>
        <taxon>Cytophagia</taxon>
        <taxon>Cytophagales</taxon>
        <taxon>Cyclobacteriaceae</taxon>
        <taxon>Algoriphagus</taxon>
    </lineage>
</organism>
<feature type="transmembrane region" description="Helical" evidence="1">
    <location>
        <begin position="77"/>
        <end position="96"/>
    </location>
</feature>